<evidence type="ECO:0000256" key="1">
    <source>
        <dbReference type="SAM" id="MobiDB-lite"/>
    </source>
</evidence>
<accession>A0ABQ3HT02</accession>
<sequence>MLSTSGLSPVAQELAPTLSSGESGSDATPVAPECPSTAMASSSSVAVGDADGVSLALVVVVGGVPGSPDRVSSLVHPARTTRSRAAAHLLGT</sequence>
<reference evidence="3" key="1">
    <citation type="journal article" date="2019" name="Int. J. Syst. Evol. Microbiol.">
        <title>The Global Catalogue of Microorganisms (GCM) 10K type strain sequencing project: providing services to taxonomists for standard genome sequencing and annotation.</title>
        <authorList>
            <consortium name="The Broad Institute Genomics Platform"/>
            <consortium name="The Broad Institute Genome Sequencing Center for Infectious Disease"/>
            <person name="Wu L."/>
            <person name="Ma J."/>
        </authorList>
    </citation>
    <scope>NUCLEOTIDE SEQUENCE [LARGE SCALE GENOMIC DNA]</scope>
    <source>
        <strain evidence="3">CGMCC 1.12791</strain>
    </source>
</reference>
<keyword evidence="3" id="KW-1185">Reference proteome</keyword>
<feature type="compositionally biased region" description="Polar residues" evidence="1">
    <location>
        <begin position="17"/>
        <end position="26"/>
    </location>
</feature>
<name>A0ABQ3HT02_9ACTN</name>
<protein>
    <submittedName>
        <fullName evidence="2">Uncharacterized protein</fullName>
    </submittedName>
</protein>
<evidence type="ECO:0000313" key="2">
    <source>
        <dbReference type="EMBL" id="GHE19339.1"/>
    </source>
</evidence>
<dbReference type="EMBL" id="BNAD01000022">
    <property type="protein sequence ID" value="GHE19339.1"/>
    <property type="molecule type" value="Genomic_DNA"/>
</dbReference>
<organism evidence="2 3">
    <name type="scientific">Nocardioides flavus</name>
    <name type="common">ex Wang et al. 2016</name>
    <dbReference type="NCBI Taxonomy" id="2058780"/>
    <lineage>
        <taxon>Bacteria</taxon>
        <taxon>Bacillati</taxon>
        <taxon>Actinomycetota</taxon>
        <taxon>Actinomycetes</taxon>
        <taxon>Propionibacteriales</taxon>
        <taxon>Nocardioidaceae</taxon>
        <taxon>Nocardioides</taxon>
    </lineage>
</organism>
<proteinExistence type="predicted"/>
<dbReference type="Proteomes" id="UP000597341">
    <property type="component" value="Unassembled WGS sequence"/>
</dbReference>
<evidence type="ECO:0000313" key="3">
    <source>
        <dbReference type="Proteomes" id="UP000597341"/>
    </source>
</evidence>
<gene>
    <name evidence="2" type="ORF">GCM10011376_39490</name>
</gene>
<comment type="caution">
    <text evidence="2">The sequence shown here is derived from an EMBL/GenBank/DDBJ whole genome shotgun (WGS) entry which is preliminary data.</text>
</comment>
<feature type="region of interest" description="Disordered" evidence="1">
    <location>
        <begin position="1"/>
        <end position="45"/>
    </location>
</feature>